<dbReference type="EMBL" id="CM042014">
    <property type="protein sequence ID" value="KAI3721449.1"/>
    <property type="molecule type" value="Genomic_DNA"/>
</dbReference>
<keyword evidence="2" id="KW-1185">Reference proteome</keyword>
<comment type="caution">
    <text evidence="1">The sequence shown here is derived from an EMBL/GenBank/DDBJ whole genome shotgun (WGS) entry which is preliminary data.</text>
</comment>
<dbReference type="Proteomes" id="UP001055811">
    <property type="component" value="Linkage Group LG06"/>
</dbReference>
<proteinExistence type="predicted"/>
<organism evidence="1 2">
    <name type="scientific">Cichorium intybus</name>
    <name type="common">Chicory</name>
    <dbReference type="NCBI Taxonomy" id="13427"/>
    <lineage>
        <taxon>Eukaryota</taxon>
        <taxon>Viridiplantae</taxon>
        <taxon>Streptophyta</taxon>
        <taxon>Embryophyta</taxon>
        <taxon>Tracheophyta</taxon>
        <taxon>Spermatophyta</taxon>
        <taxon>Magnoliopsida</taxon>
        <taxon>eudicotyledons</taxon>
        <taxon>Gunneridae</taxon>
        <taxon>Pentapetalae</taxon>
        <taxon>asterids</taxon>
        <taxon>campanulids</taxon>
        <taxon>Asterales</taxon>
        <taxon>Asteraceae</taxon>
        <taxon>Cichorioideae</taxon>
        <taxon>Cichorieae</taxon>
        <taxon>Cichoriinae</taxon>
        <taxon>Cichorium</taxon>
    </lineage>
</organism>
<sequence length="68" mass="7537">MYCYCCCCLYVGLFGMKFCLLCLSLMGRSLAPPTGIALIGNLICIVKASFLLWAQHASLSSYRIEHQP</sequence>
<evidence type="ECO:0000313" key="1">
    <source>
        <dbReference type="EMBL" id="KAI3721449.1"/>
    </source>
</evidence>
<reference evidence="1 2" key="2">
    <citation type="journal article" date="2022" name="Mol. Ecol. Resour.">
        <title>The genomes of chicory, endive, great burdock and yacon provide insights into Asteraceae paleo-polyploidization history and plant inulin production.</title>
        <authorList>
            <person name="Fan W."/>
            <person name="Wang S."/>
            <person name="Wang H."/>
            <person name="Wang A."/>
            <person name="Jiang F."/>
            <person name="Liu H."/>
            <person name="Zhao H."/>
            <person name="Xu D."/>
            <person name="Zhang Y."/>
        </authorList>
    </citation>
    <scope>NUCLEOTIDE SEQUENCE [LARGE SCALE GENOMIC DNA]</scope>
    <source>
        <strain evidence="2">cv. Punajuju</strain>
        <tissue evidence="1">Leaves</tissue>
    </source>
</reference>
<gene>
    <name evidence="1" type="ORF">L2E82_32460</name>
</gene>
<accession>A0ACB9BHN4</accession>
<evidence type="ECO:0000313" key="2">
    <source>
        <dbReference type="Proteomes" id="UP001055811"/>
    </source>
</evidence>
<name>A0ACB9BHN4_CICIN</name>
<protein>
    <submittedName>
        <fullName evidence="1">Uncharacterized protein</fullName>
    </submittedName>
</protein>
<reference evidence="2" key="1">
    <citation type="journal article" date="2022" name="Mol. Ecol. Resour.">
        <title>The genomes of chicory, endive, great burdock and yacon provide insights into Asteraceae palaeo-polyploidization history and plant inulin production.</title>
        <authorList>
            <person name="Fan W."/>
            <person name="Wang S."/>
            <person name="Wang H."/>
            <person name="Wang A."/>
            <person name="Jiang F."/>
            <person name="Liu H."/>
            <person name="Zhao H."/>
            <person name="Xu D."/>
            <person name="Zhang Y."/>
        </authorList>
    </citation>
    <scope>NUCLEOTIDE SEQUENCE [LARGE SCALE GENOMIC DNA]</scope>
    <source>
        <strain evidence="2">cv. Punajuju</strain>
    </source>
</reference>